<sequence>MPGFGDVEEWLITEESSGGLDWAYVLHPTGIEVIARSDHERGRLVDWTTDPQTMFSSLPADWRPATAPQPPQTTAPALPANVHAAQRR</sequence>
<feature type="region of interest" description="Disordered" evidence="1">
    <location>
        <begin position="58"/>
        <end position="88"/>
    </location>
</feature>
<dbReference type="Proteomes" id="UP001282288">
    <property type="component" value="Unassembled WGS sequence"/>
</dbReference>
<evidence type="ECO:0000313" key="5">
    <source>
        <dbReference type="Proteomes" id="UP001282288"/>
    </source>
</evidence>
<keyword evidence="4" id="KW-1185">Reference proteome</keyword>
<gene>
    <name evidence="2" type="ORF">PV399_38915</name>
    <name evidence="3" type="ORF">PV666_44375</name>
</gene>
<dbReference type="RefSeq" id="WP_010359849.1">
    <property type="nucleotide sequence ID" value="NZ_CP122369.1"/>
</dbReference>
<dbReference type="EMBL" id="JARAWP010000039">
    <property type="protein sequence ID" value="MDX3024854.1"/>
    <property type="molecule type" value="Genomic_DNA"/>
</dbReference>
<dbReference type="AlphaFoldDB" id="A0AAP6EK34"/>
<evidence type="ECO:0000313" key="3">
    <source>
        <dbReference type="EMBL" id="MDX3024854.1"/>
    </source>
</evidence>
<name>A0AAP6EK34_9ACTN</name>
<dbReference type="Proteomes" id="UP001272987">
    <property type="component" value="Unassembled WGS sequence"/>
</dbReference>
<evidence type="ECO:0000313" key="2">
    <source>
        <dbReference type="EMBL" id="MDX2965644.1"/>
    </source>
</evidence>
<protein>
    <submittedName>
        <fullName evidence="2">Uncharacterized protein</fullName>
    </submittedName>
</protein>
<evidence type="ECO:0000256" key="1">
    <source>
        <dbReference type="SAM" id="MobiDB-lite"/>
    </source>
</evidence>
<dbReference type="GeneID" id="69812436"/>
<evidence type="ECO:0000313" key="4">
    <source>
        <dbReference type="Proteomes" id="UP001272987"/>
    </source>
</evidence>
<reference evidence="2 4" key="1">
    <citation type="journal article" date="2023" name="Microb. Genom.">
        <title>Mesoterricola silvestris gen. nov., sp. nov., Mesoterricola sediminis sp. nov., Geothrix oryzae sp. nov., Geothrix edaphica sp. nov., Geothrix rubra sp. nov., and Geothrix limicola sp. nov., six novel members of Acidobacteriota isolated from soils.</title>
        <authorList>
            <person name="Weisberg A.J."/>
            <person name="Pearce E."/>
            <person name="Kramer C.G."/>
            <person name="Chang J.H."/>
            <person name="Clarke C.R."/>
        </authorList>
    </citation>
    <scope>NUCLEOTIDE SEQUENCE</scope>
    <source>
        <strain evidence="3 4">NB05-1H</strain>
        <strain evidence="2">NRRL_B-16521</strain>
    </source>
</reference>
<accession>A0AAP6EK34</accession>
<proteinExistence type="predicted"/>
<organism evidence="2 5">
    <name type="scientific">Streptomyces acidiscabies</name>
    <dbReference type="NCBI Taxonomy" id="42234"/>
    <lineage>
        <taxon>Bacteria</taxon>
        <taxon>Bacillati</taxon>
        <taxon>Actinomycetota</taxon>
        <taxon>Actinomycetes</taxon>
        <taxon>Kitasatosporales</taxon>
        <taxon>Streptomycetaceae</taxon>
        <taxon>Streptomyces</taxon>
    </lineage>
</organism>
<comment type="caution">
    <text evidence="2">The sequence shown here is derived from an EMBL/GenBank/DDBJ whole genome shotgun (WGS) entry which is preliminary data.</text>
</comment>
<dbReference type="EMBL" id="JARAWC010000044">
    <property type="protein sequence ID" value="MDX2965644.1"/>
    <property type="molecule type" value="Genomic_DNA"/>
</dbReference>